<dbReference type="AlphaFoldDB" id="A0A835UKY0"/>
<dbReference type="Proteomes" id="UP000636800">
    <property type="component" value="Chromosome 10"/>
</dbReference>
<dbReference type="EMBL" id="JADCNL010000010">
    <property type="protein sequence ID" value="KAG0464500.1"/>
    <property type="molecule type" value="Genomic_DNA"/>
</dbReference>
<keyword evidence="2" id="KW-1185">Reference proteome</keyword>
<dbReference type="InterPro" id="IPR023213">
    <property type="entry name" value="CAT-like_dom_sf"/>
</dbReference>
<gene>
    <name evidence="1" type="ORF">HPP92_020569</name>
</gene>
<evidence type="ECO:0000313" key="2">
    <source>
        <dbReference type="Proteomes" id="UP000636800"/>
    </source>
</evidence>
<organism evidence="1 2">
    <name type="scientific">Vanilla planifolia</name>
    <name type="common">Vanilla</name>
    <dbReference type="NCBI Taxonomy" id="51239"/>
    <lineage>
        <taxon>Eukaryota</taxon>
        <taxon>Viridiplantae</taxon>
        <taxon>Streptophyta</taxon>
        <taxon>Embryophyta</taxon>
        <taxon>Tracheophyta</taxon>
        <taxon>Spermatophyta</taxon>
        <taxon>Magnoliopsida</taxon>
        <taxon>Liliopsida</taxon>
        <taxon>Asparagales</taxon>
        <taxon>Orchidaceae</taxon>
        <taxon>Vanilloideae</taxon>
        <taxon>Vanilleae</taxon>
        <taxon>Vanilla</taxon>
    </lineage>
</organism>
<accession>A0A835UKY0</accession>
<dbReference type="OrthoDB" id="506431at2759"/>
<proteinExistence type="predicted"/>
<dbReference type="Gene3D" id="3.30.559.10">
    <property type="entry name" value="Chloramphenicol acetyltransferase-like domain"/>
    <property type="match status" value="1"/>
</dbReference>
<reference evidence="1 2" key="1">
    <citation type="journal article" date="2020" name="Nat. Food">
        <title>A phased Vanilla planifolia genome enables genetic improvement of flavour and production.</title>
        <authorList>
            <person name="Hasing T."/>
            <person name="Tang H."/>
            <person name="Brym M."/>
            <person name="Khazi F."/>
            <person name="Huang T."/>
            <person name="Chambers A.H."/>
        </authorList>
    </citation>
    <scope>NUCLEOTIDE SEQUENCE [LARGE SCALE GENOMIC DNA]</scope>
    <source>
        <tissue evidence="1">Leaf</tissue>
    </source>
</reference>
<name>A0A835UKY0_VANPL</name>
<sequence>MQSLVSSWKLRENAPPLRRSLLLRHPIPPFSSCAVLLLLLTPKTKTQLLNSELPKLKQSLCIAHHLFYLLVGSLTASTAKAPSIHYSDYNTVAVTAATSSKNF</sequence>
<protein>
    <submittedName>
        <fullName evidence="1">Uncharacterized protein</fullName>
    </submittedName>
</protein>
<comment type="caution">
    <text evidence="1">The sequence shown here is derived from an EMBL/GenBank/DDBJ whole genome shotgun (WGS) entry which is preliminary data.</text>
</comment>
<evidence type="ECO:0000313" key="1">
    <source>
        <dbReference type="EMBL" id="KAG0464500.1"/>
    </source>
</evidence>